<comment type="caution">
    <text evidence="6">The sequence shown here is derived from an EMBL/GenBank/DDBJ whole genome shotgun (WGS) entry which is preliminary data.</text>
</comment>
<accession>A0A916N162</accession>
<gene>
    <name evidence="6" type="ORF">GTOL_10172</name>
</gene>
<dbReference type="InterPro" id="IPR036390">
    <property type="entry name" value="WH_DNA-bd_sf"/>
</dbReference>
<name>A0A916N162_9PROT</name>
<dbReference type="PROSITE" id="PS51077">
    <property type="entry name" value="HTH_ICLR"/>
    <property type="match status" value="1"/>
</dbReference>
<evidence type="ECO:0000259" key="5">
    <source>
        <dbReference type="PROSITE" id="PS51078"/>
    </source>
</evidence>
<evidence type="ECO:0000256" key="3">
    <source>
        <dbReference type="ARBA" id="ARBA00023163"/>
    </source>
</evidence>
<dbReference type="InterPro" id="IPR036388">
    <property type="entry name" value="WH-like_DNA-bd_sf"/>
</dbReference>
<dbReference type="SUPFAM" id="SSF46785">
    <property type="entry name" value="Winged helix' DNA-binding domain"/>
    <property type="match status" value="1"/>
</dbReference>
<dbReference type="AlphaFoldDB" id="A0A916N162"/>
<protein>
    <submittedName>
        <fullName evidence="6">Transcriptional regulatory protein of IclR family</fullName>
    </submittedName>
</protein>
<dbReference type="InterPro" id="IPR029016">
    <property type="entry name" value="GAF-like_dom_sf"/>
</dbReference>
<organism evidence="6 7">
    <name type="scientific">Georgfuchsia toluolica</name>
    <dbReference type="NCBI Taxonomy" id="424218"/>
    <lineage>
        <taxon>Bacteria</taxon>
        <taxon>Pseudomonadati</taxon>
        <taxon>Pseudomonadota</taxon>
        <taxon>Betaproteobacteria</taxon>
        <taxon>Nitrosomonadales</taxon>
        <taxon>Sterolibacteriaceae</taxon>
        <taxon>Georgfuchsia</taxon>
    </lineage>
</organism>
<keyword evidence="1" id="KW-0805">Transcription regulation</keyword>
<dbReference type="SUPFAM" id="SSF55781">
    <property type="entry name" value="GAF domain-like"/>
    <property type="match status" value="1"/>
</dbReference>
<keyword evidence="7" id="KW-1185">Reference proteome</keyword>
<dbReference type="GO" id="GO:0003700">
    <property type="term" value="F:DNA-binding transcription factor activity"/>
    <property type="evidence" value="ECO:0007669"/>
    <property type="project" value="TreeGrafter"/>
</dbReference>
<dbReference type="GO" id="GO:0003677">
    <property type="term" value="F:DNA binding"/>
    <property type="evidence" value="ECO:0007669"/>
    <property type="project" value="UniProtKB-KW"/>
</dbReference>
<dbReference type="RefSeq" id="WP_220634378.1">
    <property type="nucleotide sequence ID" value="NZ_CAJQUM010000001.1"/>
</dbReference>
<evidence type="ECO:0000256" key="1">
    <source>
        <dbReference type="ARBA" id="ARBA00023015"/>
    </source>
</evidence>
<dbReference type="InterPro" id="IPR014757">
    <property type="entry name" value="Tscrpt_reg_IclR_C"/>
</dbReference>
<dbReference type="InterPro" id="IPR050707">
    <property type="entry name" value="HTH_MetabolicPath_Reg"/>
</dbReference>
<dbReference type="PANTHER" id="PTHR30136:SF24">
    <property type="entry name" value="HTH-TYPE TRANSCRIPTIONAL REPRESSOR ALLR"/>
    <property type="match status" value="1"/>
</dbReference>
<keyword evidence="3" id="KW-0804">Transcription</keyword>
<evidence type="ECO:0000313" key="7">
    <source>
        <dbReference type="Proteomes" id="UP000742786"/>
    </source>
</evidence>
<dbReference type="GO" id="GO:0045892">
    <property type="term" value="P:negative regulation of DNA-templated transcription"/>
    <property type="evidence" value="ECO:0007669"/>
    <property type="project" value="TreeGrafter"/>
</dbReference>
<keyword evidence="2" id="KW-0238">DNA-binding</keyword>
<evidence type="ECO:0000259" key="4">
    <source>
        <dbReference type="PROSITE" id="PS51077"/>
    </source>
</evidence>
<dbReference type="PROSITE" id="PS51078">
    <property type="entry name" value="ICLR_ED"/>
    <property type="match status" value="1"/>
</dbReference>
<dbReference type="EMBL" id="CAJQUM010000001">
    <property type="protein sequence ID" value="CAG4882290.1"/>
    <property type="molecule type" value="Genomic_DNA"/>
</dbReference>
<dbReference type="PANTHER" id="PTHR30136">
    <property type="entry name" value="HELIX-TURN-HELIX TRANSCRIPTIONAL REGULATOR, ICLR FAMILY"/>
    <property type="match status" value="1"/>
</dbReference>
<dbReference type="Proteomes" id="UP000742786">
    <property type="component" value="Unassembled WGS sequence"/>
</dbReference>
<dbReference type="InterPro" id="IPR005471">
    <property type="entry name" value="Tscrpt_reg_IclR_N"/>
</dbReference>
<dbReference type="SMART" id="SM00346">
    <property type="entry name" value="HTH_ICLR"/>
    <property type="match status" value="1"/>
</dbReference>
<sequence>MEKKGKNPKIPTDNARRTSPEKVIGILDLFEEEHLRWTPEQMMERLQCPRSTLYRYLRVLTTAGLVTSLPDTGYTLGPRIVELDYMMRSSDPLITNGRPLLQALVKEIAGIGLLCRYYKDRVLCVHQETSASEIHSSYERGRAMPIAVGATSRVILAHLNLPQLRQLYAQQSSEFSRKKIDKSLDELQENLREIRKLGYCLSRGEVTPGVVGIAAPVFDSEDTIIGSLSMVVSETGFNERRRRINIDRITFSARVLTNSMRPLDFA</sequence>
<dbReference type="Gene3D" id="1.10.10.10">
    <property type="entry name" value="Winged helix-like DNA-binding domain superfamily/Winged helix DNA-binding domain"/>
    <property type="match status" value="1"/>
</dbReference>
<dbReference type="Gene3D" id="3.30.450.40">
    <property type="match status" value="1"/>
</dbReference>
<feature type="domain" description="IclR-ED" evidence="5">
    <location>
        <begin position="79"/>
        <end position="266"/>
    </location>
</feature>
<dbReference type="Pfam" id="PF01614">
    <property type="entry name" value="IclR_C"/>
    <property type="match status" value="1"/>
</dbReference>
<evidence type="ECO:0000313" key="6">
    <source>
        <dbReference type="EMBL" id="CAG4882290.1"/>
    </source>
</evidence>
<feature type="domain" description="HTH iclR-type" evidence="4">
    <location>
        <begin position="17"/>
        <end position="78"/>
    </location>
</feature>
<dbReference type="Pfam" id="PF09339">
    <property type="entry name" value="HTH_IclR"/>
    <property type="match status" value="1"/>
</dbReference>
<evidence type="ECO:0000256" key="2">
    <source>
        <dbReference type="ARBA" id="ARBA00023125"/>
    </source>
</evidence>
<proteinExistence type="predicted"/>
<reference evidence="6" key="1">
    <citation type="submission" date="2021-04" db="EMBL/GenBank/DDBJ databases">
        <authorList>
            <person name="Hornung B."/>
        </authorList>
    </citation>
    <scope>NUCLEOTIDE SEQUENCE</scope>
    <source>
        <strain evidence="6">G5G6</strain>
    </source>
</reference>